<comment type="caution">
    <text evidence="12">The sequence shown here is derived from an EMBL/GenBank/DDBJ whole genome shotgun (WGS) entry which is preliminary data.</text>
</comment>
<dbReference type="SUPFAM" id="SSF63829">
    <property type="entry name" value="Calcium-dependent phosphotriesterase"/>
    <property type="match status" value="1"/>
</dbReference>
<dbReference type="GO" id="GO:0004598">
    <property type="term" value="F:peptidylamidoglycolate lyase activity"/>
    <property type="evidence" value="ECO:0007669"/>
    <property type="project" value="UniProtKB-EC"/>
</dbReference>
<keyword evidence="2 9" id="KW-0479">Metal-binding</keyword>
<keyword evidence="5 10" id="KW-1015">Disulfide bond</keyword>
<reference evidence="12" key="1">
    <citation type="submission" date="2022-03" db="EMBL/GenBank/DDBJ databases">
        <authorList>
            <person name="Lindestad O."/>
        </authorList>
    </citation>
    <scope>NUCLEOTIDE SEQUENCE</scope>
</reference>
<sequence length="166" mass="18330">MVASFYMPHGITVDKEGNVWLTDVALHQVFKFTPQSKSRPALVLGEKFVPRDDDNHFCKPSAVAVLSTGDFFVADGYCNSRIVKFAPDGTKILQWGKGEQDWSLKTHQRPSDRHTGLHQYCLAAEINKCASALQKCCLAAEINKCACNYTGTNALEAKTLHCDHAA</sequence>
<dbReference type="OrthoDB" id="10018185at2759"/>
<feature type="disulfide bond" evidence="10">
    <location>
        <begin position="58"/>
        <end position="78"/>
    </location>
</feature>
<gene>
    <name evidence="12" type="primary">jg13580</name>
    <name evidence="12" type="ORF">PAEG_LOCUS6375</name>
</gene>
<feature type="binding site" evidence="9">
    <location>
        <position position="9"/>
    </location>
    <ligand>
        <name>Zn(2+)</name>
        <dbReference type="ChEBI" id="CHEBI:29105"/>
        <note>catalytic</note>
    </ligand>
</feature>
<dbReference type="Pfam" id="PF01436">
    <property type="entry name" value="NHL"/>
    <property type="match status" value="2"/>
</dbReference>
<dbReference type="EC" id="4.3.2.5" evidence="1"/>
<dbReference type="PANTHER" id="PTHR10680:SF14">
    <property type="entry name" value="PEPTIDYL-GLYCINE ALPHA-AMIDATING MONOOXYGENASE"/>
    <property type="match status" value="1"/>
</dbReference>
<dbReference type="GO" id="GO:0016020">
    <property type="term" value="C:membrane"/>
    <property type="evidence" value="ECO:0007669"/>
    <property type="project" value="InterPro"/>
</dbReference>
<keyword evidence="4" id="KW-0677">Repeat</keyword>
<evidence type="ECO:0000256" key="6">
    <source>
        <dbReference type="ARBA" id="ARBA00023180"/>
    </source>
</evidence>
<keyword evidence="13" id="KW-1185">Reference proteome</keyword>
<dbReference type="AlphaFoldDB" id="A0A8S4QTD7"/>
<dbReference type="InterPro" id="IPR001258">
    <property type="entry name" value="NHL_repeat"/>
</dbReference>
<feature type="binding site" evidence="8">
    <location>
        <position position="77"/>
    </location>
    <ligand>
        <name>a protein</name>
        <dbReference type="ChEBI" id="CHEBI:16541"/>
    </ligand>
    <ligandPart>
        <name>C-terminal Xaa-(2S)-2-hydroxyglycine residue</name>
        <dbReference type="ChEBI" id="CHEBI:142768"/>
    </ligandPart>
</feature>
<dbReference type="GO" id="GO:0005576">
    <property type="term" value="C:extracellular region"/>
    <property type="evidence" value="ECO:0007669"/>
    <property type="project" value="TreeGrafter"/>
</dbReference>
<evidence type="ECO:0000256" key="11">
    <source>
        <dbReference type="PROSITE-ProRule" id="PRU00504"/>
    </source>
</evidence>
<keyword evidence="9" id="KW-0862">Zinc</keyword>
<evidence type="ECO:0000256" key="4">
    <source>
        <dbReference type="ARBA" id="ARBA00022737"/>
    </source>
</evidence>
<dbReference type="InterPro" id="IPR011042">
    <property type="entry name" value="6-blade_b-propeller_TolB-like"/>
</dbReference>
<dbReference type="EMBL" id="CAKXAJ010019785">
    <property type="protein sequence ID" value="CAH2218585.1"/>
    <property type="molecule type" value="Genomic_DNA"/>
</dbReference>
<evidence type="ECO:0000256" key="9">
    <source>
        <dbReference type="PIRSR" id="PIRSR600720-2"/>
    </source>
</evidence>
<name>A0A8S4QTD7_9NEOP</name>
<keyword evidence="6" id="KW-0325">Glycoprotein</keyword>
<evidence type="ECO:0000313" key="13">
    <source>
        <dbReference type="Proteomes" id="UP000838756"/>
    </source>
</evidence>
<comment type="cofactor">
    <cofactor evidence="9">
        <name>Zn(2+)</name>
        <dbReference type="ChEBI" id="CHEBI:29105"/>
    </cofactor>
    <text evidence="9">Binds one Zn(2+) ion per subunit.</text>
</comment>
<feature type="repeat" description="NHL" evidence="11">
    <location>
        <begin position="45"/>
        <end position="88"/>
    </location>
</feature>
<evidence type="ECO:0000256" key="7">
    <source>
        <dbReference type="ARBA" id="ARBA00023239"/>
    </source>
</evidence>
<dbReference type="PRINTS" id="PR00790">
    <property type="entry name" value="PAMONOXGNASE"/>
</dbReference>
<dbReference type="PROSITE" id="PS51125">
    <property type="entry name" value="NHL"/>
    <property type="match status" value="2"/>
</dbReference>
<evidence type="ECO:0000256" key="5">
    <source>
        <dbReference type="ARBA" id="ARBA00023157"/>
    </source>
</evidence>
<evidence type="ECO:0000256" key="1">
    <source>
        <dbReference type="ARBA" id="ARBA00012343"/>
    </source>
</evidence>
<evidence type="ECO:0000313" key="12">
    <source>
        <dbReference type="EMBL" id="CAH2218585.1"/>
    </source>
</evidence>
<dbReference type="Proteomes" id="UP000838756">
    <property type="component" value="Unassembled WGS sequence"/>
</dbReference>
<evidence type="ECO:0000256" key="8">
    <source>
        <dbReference type="PIRSR" id="PIRSR600720-1"/>
    </source>
</evidence>
<keyword evidence="7" id="KW-0456">Lyase</keyword>
<proteinExistence type="predicted"/>
<dbReference type="GO" id="GO:0046872">
    <property type="term" value="F:metal ion binding"/>
    <property type="evidence" value="ECO:0007669"/>
    <property type="project" value="UniProtKB-KW"/>
</dbReference>
<protein>
    <recommendedName>
        <fullName evidence="1">peptidylamidoglycolate lyase</fullName>
        <ecNumber evidence="1">4.3.2.5</ecNumber>
    </recommendedName>
</protein>
<dbReference type="GO" id="GO:0006518">
    <property type="term" value="P:peptide metabolic process"/>
    <property type="evidence" value="ECO:0007669"/>
    <property type="project" value="InterPro"/>
</dbReference>
<feature type="repeat" description="NHL" evidence="11">
    <location>
        <begin position="1"/>
        <end position="35"/>
    </location>
</feature>
<evidence type="ECO:0000256" key="10">
    <source>
        <dbReference type="PIRSR" id="PIRSR600720-3"/>
    </source>
</evidence>
<accession>A0A8S4QTD7</accession>
<dbReference type="PANTHER" id="PTHR10680">
    <property type="entry name" value="PEPTIDYL-GLYCINE ALPHA-AMIDATING MONOOXYGENASE"/>
    <property type="match status" value="1"/>
</dbReference>
<organism evidence="12 13">
    <name type="scientific">Pararge aegeria aegeria</name>
    <dbReference type="NCBI Taxonomy" id="348720"/>
    <lineage>
        <taxon>Eukaryota</taxon>
        <taxon>Metazoa</taxon>
        <taxon>Ecdysozoa</taxon>
        <taxon>Arthropoda</taxon>
        <taxon>Hexapoda</taxon>
        <taxon>Insecta</taxon>
        <taxon>Pterygota</taxon>
        <taxon>Neoptera</taxon>
        <taxon>Endopterygota</taxon>
        <taxon>Lepidoptera</taxon>
        <taxon>Glossata</taxon>
        <taxon>Ditrysia</taxon>
        <taxon>Papilionoidea</taxon>
        <taxon>Nymphalidae</taxon>
        <taxon>Satyrinae</taxon>
        <taxon>Satyrini</taxon>
        <taxon>Parargina</taxon>
        <taxon>Pararge</taxon>
    </lineage>
</organism>
<evidence type="ECO:0000256" key="2">
    <source>
        <dbReference type="ARBA" id="ARBA00022723"/>
    </source>
</evidence>
<dbReference type="Gene3D" id="2.120.10.30">
    <property type="entry name" value="TolB, C-terminal domain"/>
    <property type="match status" value="1"/>
</dbReference>
<keyword evidence="3" id="KW-0732">Signal</keyword>
<evidence type="ECO:0000256" key="3">
    <source>
        <dbReference type="ARBA" id="ARBA00022729"/>
    </source>
</evidence>
<dbReference type="InterPro" id="IPR000720">
    <property type="entry name" value="PHM/PAL"/>
</dbReference>